<dbReference type="AlphaFoldDB" id="A0A0C9UA11"/>
<dbReference type="InterPro" id="IPR000757">
    <property type="entry name" value="Beta-glucanase-like"/>
</dbReference>
<name>A0A0C9UA11_SPHS4</name>
<dbReference type="InterPro" id="IPR050546">
    <property type="entry name" value="Glycosyl_Hydrlase_16"/>
</dbReference>
<dbReference type="Proteomes" id="UP000054279">
    <property type="component" value="Unassembled WGS sequence"/>
</dbReference>
<dbReference type="PANTHER" id="PTHR10963:SF55">
    <property type="entry name" value="GLYCOSIDE HYDROLASE FAMILY 16 PROTEIN"/>
    <property type="match status" value="1"/>
</dbReference>
<evidence type="ECO:0000256" key="2">
    <source>
        <dbReference type="SAM" id="Phobius"/>
    </source>
</evidence>
<protein>
    <submittedName>
        <fullName evidence="4">Glycoside hydrolase family 16 protein</fullName>
    </submittedName>
</protein>
<organism evidence="4 5">
    <name type="scientific">Sphaerobolus stellatus (strain SS14)</name>
    <dbReference type="NCBI Taxonomy" id="990650"/>
    <lineage>
        <taxon>Eukaryota</taxon>
        <taxon>Fungi</taxon>
        <taxon>Dikarya</taxon>
        <taxon>Basidiomycota</taxon>
        <taxon>Agaricomycotina</taxon>
        <taxon>Agaricomycetes</taxon>
        <taxon>Phallomycetidae</taxon>
        <taxon>Geastrales</taxon>
        <taxon>Sphaerobolaceae</taxon>
        <taxon>Sphaerobolus</taxon>
    </lineage>
</organism>
<keyword evidence="2" id="KW-0812">Transmembrane</keyword>
<comment type="similarity">
    <text evidence="1">Belongs to the glycosyl hydrolase 16 family.</text>
</comment>
<keyword evidence="2" id="KW-0472">Membrane</keyword>
<dbReference type="HOGENOM" id="CLU_019533_1_2_1"/>
<accession>A0A0C9UA11</accession>
<dbReference type="OrthoDB" id="4781at2759"/>
<keyword evidence="2" id="KW-1133">Transmembrane helix</keyword>
<dbReference type="InterPro" id="IPR013320">
    <property type="entry name" value="ConA-like_dom_sf"/>
</dbReference>
<evidence type="ECO:0000313" key="4">
    <source>
        <dbReference type="EMBL" id="KIJ39928.1"/>
    </source>
</evidence>
<feature type="non-terminal residue" evidence="4">
    <location>
        <position position="1"/>
    </location>
</feature>
<feature type="domain" description="GH16" evidence="3">
    <location>
        <begin position="13"/>
        <end position="389"/>
    </location>
</feature>
<dbReference type="GO" id="GO:0004553">
    <property type="term" value="F:hydrolase activity, hydrolyzing O-glycosyl compounds"/>
    <property type="evidence" value="ECO:0007669"/>
    <property type="project" value="InterPro"/>
</dbReference>
<keyword evidence="4" id="KW-0378">Hydrolase</keyword>
<dbReference type="Pfam" id="PF00722">
    <property type="entry name" value="Glyco_hydro_16"/>
    <property type="match status" value="1"/>
</dbReference>
<dbReference type="PROSITE" id="PS51762">
    <property type="entry name" value="GH16_2"/>
    <property type="match status" value="1"/>
</dbReference>
<dbReference type="GO" id="GO:0005975">
    <property type="term" value="P:carbohydrate metabolic process"/>
    <property type="evidence" value="ECO:0007669"/>
    <property type="project" value="InterPro"/>
</dbReference>
<gene>
    <name evidence="4" type="ORF">M422DRAFT_174544</name>
</gene>
<sequence length="389" mass="43742">KDTEIEKPWMRTPDRWGSFGQWVTRLMFFLGIAASAALCYFGFVGINRLGNVCLEFQDDFSGGLDTDNWLREAGAGGFGNGEFQWYSNDDTNSFVQDGRLYIVPTLTEDTQDVTKGTLKVNGCTADSDPNNLTVCSVSAGGGKILPPVQSARISTRNSHSIQYGKIEVTARMPKGDWLWPAIWMLPVDPPKNEMWPVSGEIDIAEARGNAIDYPAQGQNFISSALHWGPFPTLDAWTKTWGWIEKKRESFAQDFHTYSLEWDEDFMRFYIDRRTVAGLELSFKKKSLFDLGDFPQVAQVNGQAKVVTNPYDGRGNNAPFDRPFYLIINVAAGGTSGWFPDNVGDKPWLDTSATAMSDFWGKKDTWFSTWPTDVQDRAMVIDSVKMWKLC</sequence>
<proteinExistence type="inferred from homology"/>
<dbReference type="SUPFAM" id="SSF49899">
    <property type="entry name" value="Concanavalin A-like lectins/glucanases"/>
    <property type="match status" value="1"/>
</dbReference>
<evidence type="ECO:0000259" key="3">
    <source>
        <dbReference type="PROSITE" id="PS51762"/>
    </source>
</evidence>
<dbReference type="Gene3D" id="2.60.120.200">
    <property type="match status" value="1"/>
</dbReference>
<keyword evidence="5" id="KW-1185">Reference proteome</keyword>
<reference evidence="4 5" key="1">
    <citation type="submission" date="2014-06" db="EMBL/GenBank/DDBJ databases">
        <title>Evolutionary Origins and Diversification of the Mycorrhizal Mutualists.</title>
        <authorList>
            <consortium name="DOE Joint Genome Institute"/>
            <consortium name="Mycorrhizal Genomics Consortium"/>
            <person name="Kohler A."/>
            <person name="Kuo A."/>
            <person name="Nagy L.G."/>
            <person name="Floudas D."/>
            <person name="Copeland A."/>
            <person name="Barry K.W."/>
            <person name="Cichocki N."/>
            <person name="Veneault-Fourrey C."/>
            <person name="LaButti K."/>
            <person name="Lindquist E.A."/>
            <person name="Lipzen A."/>
            <person name="Lundell T."/>
            <person name="Morin E."/>
            <person name="Murat C."/>
            <person name="Riley R."/>
            <person name="Ohm R."/>
            <person name="Sun H."/>
            <person name="Tunlid A."/>
            <person name="Henrissat B."/>
            <person name="Grigoriev I.V."/>
            <person name="Hibbett D.S."/>
            <person name="Martin F."/>
        </authorList>
    </citation>
    <scope>NUCLEOTIDE SEQUENCE [LARGE SCALE GENOMIC DNA]</scope>
    <source>
        <strain evidence="4 5">SS14</strain>
    </source>
</reference>
<evidence type="ECO:0000256" key="1">
    <source>
        <dbReference type="ARBA" id="ARBA00006865"/>
    </source>
</evidence>
<evidence type="ECO:0000313" key="5">
    <source>
        <dbReference type="Proteomes" id="UP000054279"/>
    </source>
</evidence>
<dbReference type="EMBL" id="KN837148">
    <property type="protein sequence ID" value="KIJ39928.1"/>
    <property type="molecule type" value="Genomic_DNA"/>
</dbReference>
<dbReference type="PANTHER" id="PTHR10963">
    <property type="entry name" value="GLYCOSYL HYDROLASE-RELATED"/>
    <property type="match status" value="1"/>
</dbReference>
<feature type="transmembrane region" description="Helical" evidence="2">
    <location>
        <begin position="26"/>
        <end position="46"/>
    </location>
</feature>